<reference evidence="5 6" key="1">
    <citation type="submission" date="2017-05" db="EMBL/GenBank/DDBJ databases">
        <title>Draft genome sequence of Elsinoe australis.</title>
        <authorList>
            <person name="Cheng Q."/>
        </authorList>
    </citation>
    <scope>NUCLEOTIDE SEQUENCE [LARGE SCALE GENOMIC DNA]</scope>
    <source>
        <strain evidence="5 6">NL1</strain>
    </source>
</reference>
<evidence type="ECO:0000313" key="6">
    <source>
        <dbReference type="Proteomes" id="UP000243723"/>
    </source>
</evidence>
<feature type="compositionally biased region" description="Basic and acidic residues" evidence="4">
    <location>
        <begin position="101"/>
        <end position="121"/>
    </location>
</feature>
<feature type="compositionally biased region" description="Polar residues" evidence="4">
    <location>
        <begin position="91"/>
        <end position="100"/>
    </location>
</feature>
<sequence>MGNCFGKTKDSDNFKGQGRTLGGPTPANAPAAASTTATVPAGASSGQGRTLGGPQGDVNDPKSAAFRAAEERRLSAQGKGKLGKQLDAQKKMTNNETLDQVSKENRAARDMDNNHESRAHN</sequence>
<organism evidence="5 6">
    <name type="scientific">Elsinoe australis</name>
    <dbReference type="NCBI Taxonomy" id="40998"/>
    <lineage>
        <taxon>Eukaryota</taxon>
        <taxon>Fungi</taxon>
        <taxon>Dikarya</taxon>
        <taxon>Ascomycota</taxon>
        <taxon>Pezizomycotina</taxon>
        <taxon>Dothideomycetes</taxon>
        <taxon>Dothideomycetidae</taxon>
        <taxon>Myriangiales</taxon>
        <taxon>Elsinoaceae</taxon>
        <taxon>Elsinoe</taxon>
    </lineage>
</organism>
<evidence type="ECO:0000256" key="4">
    <source>
        <dbReference type="SAM" id="MobiDB-lite"/>
    </source>
</evidence>
<keyword evidence="2" id="KW-0564">Palmitate</keyword>
<feature type="region of interest" description="Disordered" evidence="4">
    <location>
        <begin position="1"/>
        <end position="121"/>
    </location>
</feature>
<keyword evidence="1" id="KW-0519">Myristate</keyword>
<dbReference type="InterPro" id="IPR031632">
    <property type="entry name" value="SVIP"/>
</dbReference>
<dbReference type="AlphaFoldDB" id="A0A2P8A4W9"/>
<comment type="caution">
    <text evidence="5">The sequence shown here is derived from an EMBL/GenBank/DDBJ whole genome shotgun (WGS) entry which is preliminary data.</text>
</comment>
<evidence type="ECO:0000256" key="3">
    <source>
        <dbReference type="ARBA" id="ARBA00023288"/>
    </source>
</evidence>
<dbReference type="EMBL" id="NHZQ01000067">
    <property type="protein sequence ID" value="PSK55468.1"/>
    <property type="molecule type" value="Genomic_DNA"/>
</dbReference>
<evidence type="ECO:0000256" key="1">
    <source>
        <dbReference type="ARBA" id="ARBA00022707"/>
    </source>
</evidence>
<gene>
    <name evidence="5" type="ORF">B9Z65_2857</name>
</gene>
<dbReference type="OrthoDB" id="5415072at2759"/>
<keyword evidence="6" id="KW-1185">Reference proteome</keyword>
<proteinExistence type="predicted"/>
<dbReference type="Proteomes" id="UP000243723">
    <property type="component" value="Unassembled WGS sequence"/>
</dbReference>
<evidence type="ECO:0000256" key="2">
    <source>
        <dbReference type="ARBA" id="ARBA00023139"/>
    </source>
</evidence>
<protein>
    <submittedName>
        <fullName evidence="5">Uncharacterized protein</fullName>
    </submittedName>
</protein>
<keyword evidence="3" id="KW-0449">Lipoprotein</keyword>
<accession>A0A2P8A4W9</accession>
<feature type="compositionally biased region" description="Low complexity" evidence="4">
    <location>
        <begin position="22"/>
        <end position="46"/>
    </location>
</feature>
<evidence type="ECO:0000313" key="5">
    <source>
        <dbReference type="EMBL" id="PSK55468.1"/>
    </source>
</evidence>
<name>A0A2P8A4W9_9PEZI</name>
<dbReference type="Pfam" id="PF15811">
    <property type="entry name" value="SVIP"/>
    <property type="match status" value="1"/>
</dbReference>